<dbReference type="InterPro" id="IPR010065">
    <property type="entry name" value="AA_ABC_transptr_permease_3TM"/>
</dbReference>
<keyword evidence="12" id="KW-1185">Reference proteome</keyword>
<dbReference type="CDD" id="cd06261">
    <property type="entry name" value="TM_PBP2"/>
    <property type="match status" value="1"/>
</dbReference>
<evidence type="ECO:0000259" key="10">
    <source>
        <dbReference type="PROSITE" id="PS50928"/>
    </source>
</evidence>
<evidence type="ECO:0000256" key="1">
    <source>
        <dbReference type="ARBA" id="ARBA00004651"/>
    </source>
</evidence>
<keyword evidence="6" id="KW-0029">Amino-acid transport</keyword>
<gene>
    <name evidence="11" type="ORF">HMPREF9453_00900</name>
</gene>
<comment type="caution">
    <text evidence="11">The sequence shown here is derived from an EMBL/GenBank/DDBJ whole genome shotgun (WGS) entry which is preliminary data.</text>
</comment>
<sequence length="216" mass="23439">MFDFKVSIVEEYTPFFISGALLTVKLSVIAIAAGFFIGLFLALARISSKKYLSIPAVCFIESIRGTPLLLQILITYFGVIPLIMRKPDGVLAAVIALSINAGAYIAETIRGGILATDPGQMEAASALGLSHFQAMRYVILPQAIRSVIPALGNSFVSLIKDSSLASVIATPELMYWANAANAQYYRVWETFITTAVIYLFLTLVTGRILGVLEKNH</sequence>
<keyword evidence="5 9" id="KW-0812">Transmembrane</keyword>
<dbReference type="PANTHER" id="PTHR30614">
    <property type="entry name" value="MEMBRANE COMPONENT OF AMINO ACID ABC TRANSPORTER"/>
    <property type="match status" value="1"/>
</dbReference>
<evidence type="ECO:0000256" key="2">
    <source>
        <dbReference type="ARBA" id="ARBA00010072"/>
    </source>
</evidence>
<feature type="domain" description="ABC transmembrane type-1" evidence="10">
    <location>
        <begin position="20"/>
        <end position="209"/>
    </location>
</feature>
<evidence type="ECO:0000256" key="7">
    <source>
        <dbReference type="ARBA" id="ARBA00022989"/>
    </source>
</evidence>
<evidence type="ECO:0000256" key="8">
    <source>
        <dbReference type="ARBA" id="ARBA00023136"/>
    </source>
</evidence>
<dbReference type="STRING" id="742743.HMPREF9453_00900"/>
<dbReference type="GO" id="GO:0022857">
    <property type="term" value="F:transmembrane transporter activity"/>
    <property type="evidence" value="ECO:0007669"/>
    <property type="project" value="InterPro"/>
</dbReference>
<keyword evidence="7 9" id="KW-1133">Transmembrane helix</keyword>
<dbReference type="InterPro" id="IPR043429">
    <property type="entry name" value="ArtM/GltK/GlnP/TcyL/YhdX-like"/>
</dbReference>
<dbReference type="eggNOG" id="COG0765">
    <property type="taxonomic scope" value="Bacteria"/>
</dbReference>
<dbReference type="Pfam" id="PF00528">
    <property type="entry name" value="BPD_transp_1"/>
    <property type="match status" value="1"/>
</dbReference>
<accession>H1CZW2</accession>
<dbReference type="Gene3D" id="1.10.3720.10">
    <property type="entry name" value="MetI-like"/>
    <property type="match status" value="1"/>
</dbReference>
<evidence type="ECO:0000256" key="3">
    <source>
        <dbReference type="ARBA" id="ARBA00022448"/>
    </source>
</evidence>
<comment type="subcellular location">
    <subcellularLocation>
        <location evidence="1 9">Cell membrane</location>
        <topology evidence="1 9">Multi-pass membrane protein</topology>
    </subcellularLocation>
</comment>
<feature type="transmembrane region" description="Helical" evidence="9">
    <location>
        <begin position="191"/>
        <end position="212"/>
    </location>
</feature>
<dbReference type="PROSITE" id="PS50928">
    <property type="entry name" value="ABC_TM1"/>
    <property type="match status" value="1"/>
</dbReference>
<feature type="transmembrane region" description="Helical" evidence="9">
    <location>
        <begin position="90"/>
        <end position="106"/>
    </location>
</feature>
<dbReference type="NCBIfam" id="TIGR01726">
    <property type="entry name" value="HEQRo_perm_3TM"/>
    <property type="match status" value="1"/>
</dbReference>
<evidence type="ECO:0000256" key="6">
    <source>
        <dbReference type="ARBA" id="ARBA00022970"/>
    </source>
</evidence>
<evidence type="ECO:0000313" key="11">
    <source>
        <dbReference type="EMBL" id="EHO63200.1"/>
    </source>
</evidence>
<proteinExistence type="inferred from homology"/>
<feature type="transmembrane region" description="Helical" evidence="9">
    <location>
        <begin position="20"/>
        <end position="44"/>
    </location>
</feature>
<comment type="similarity">
    <text evidence="2">Belongs to the binding-protein-dependent transport system permease family. HisMQ subfamily.</text>
</comment>
<dbReference type="PATRIC" id="fig|742743.3.peg.917"/>
<reference evidence="11 12" key="1">
    <citation type="submission" date="2011-11" db="EMBL/GenBank/DDBJ databases">
        <title>The Genome Sequence of Dialister succinatiphilus YIT 11850.</title>
        <authorList>
            <consortium name="The Broad Institute Genome Sequencing Platform"/>
            <person name="Earl A."/>
            <person name="Ward D."/>
            <person name="Feldgarden M."/>
            <person name="Gevers D."/>
            <person name="Morotomi M."/>
            <person name="Young S.K."/>
            <person name="Zeng Q."/>
            <person name="Gargeya S."/>
            <person name="Fitzgerald M."/>
            <person name="Haas B."/>
            <person name="Abouelleil A."/>
            <person name="Alvarado L."/>
            <person name="Arachchi H.M."/>
            <person name="Berlin A."/>
            <person name="Brown A."/>
            <person name="Chapman S.B."/>
            <person name="Dunbar C."/>
            <person name="Gearin G."/>
            <person name="Goldberg J."/>
            <person name="Griggs A."/>
            <person name="Gujja S."/>
            <person name="Heiman D."/>
            <person name="Howarth C."/>
            <person name="Lui A."/>
            <person name="MacDonald P.J.P."/>
            <person name="Montmayeur A."/>
            <person name="Murphy C."/>
            <person name="Neiman D."/>
            <person name="Pearson M."/>
            <person name="Priest M."/>
            <person name="Roberts A."/>
            <person name="Saif S."/>
            <person name="Shea T."/>
            <person name="Sisk P."/>
            <person name="Stolte C."/>
            <person name="Sykes S."/>
            <person name="Wortman J."/>
            <person name="Nusbaum C."/>
            <person name="Birren B."/>
        </authorList>
    </citation>
    <scope>NUCLEOTIDE SEQUENCE [LARGE SCALE GENOMIC DNA]</scope>
    <source>
        <strain evidence="11 12">YIT 11850</strain>
    </source>
</reference>
<dbReference type="PANTHER" id="PTHR30614:SF20">
    <property type="entry name" value="GLUTAMINE TRANSPORT SYSTEM PERMEASE PROTEIN GLNP"/>
    <property type="match status" value="1"/>
</dbReference>
<dbReference type="SUPFAM" id="SSF161098">
    <property type="entry name" value="MetI-like"/>
    <property type="match status" value="1"/>
</dbReference>
<dbReference type="FunFam" id="1.10.3720.10:FF:000033">
    <property type="entry name" value="Polar amino acid ABC transporter permease"/>
    <property type="match status" value="1"/>
</dbReference>
<dbReference type="GO" id="GO:0006865">
    <property type="term" value="P:amino acid transport"/>
    <property type="evidence" value="ECO:0007669"/>
    <property type="project" value="UniProtKB-KW"/>
</dbReference>
<dbReference type="EMBL" id="ADLT01000019">
    <property type="protein sequence ID" value="EHO63200.1"/>
    <property type="molecule type" value="Genomic_DNA"/>
</dbReference>
<name>H1CZW2_9FIRM</name>
<evidence type="ECO:0000256" key="9">
    <source>
        <dbReference type="RuleBase" id="RU363032"/>
    </source>
</evidence>
<organism evidence="11 12">
    <name type="scientific">Dialister succinatiphilus YIT 11850</name>
    <dbReference type="NCBI Taxonomy" id="742743"/>
    <lineage>
        <taxon>Bacteria</taxon>
        <taxon>Bacillati</taxon>
        <taxon>Bacillota</taxon>
        <taxon>Negativicutes</taxon>
        <taxon>Veillonellales</taxon>
        <taxon>Veillonellaceae</taxon>
        <taxon>Dialister</taxon>
    </lineage>
</organism>
<evidence type="ECO:0000256" key="4">
    <source>
        <dbReference type="ARBA" id="ARBA00022475"/>
    </source>
</evidence>
<evidence type="ECO:0000256" key="5">
    <source>
        <dbReference type="ARBA" id="ARBA00022692"/>
    </source>
</evidence>
<protein>
    <submittedName>
        <fullName evidence="11">His/Glu/Gln/Arg/opine family amino ABC transporter, permease, 3-TM region</fullName>
    </submittedName>
</protein>
<keyword evidence="8 9" id="KW-0472">Membrane</keyword>
<dbReference type="InterPro" id="IPR000515">
    <property type="entry name" value="MetI-like"/>
</dbReference>
<dbReference type="HOGENOM" id="CLU_019602_1_1_9"/>
<keyword evidence="4" id="KW-1003">Cell membrane</keyword>
<dbReference type="Proteomes" id="UP000003277">
    <property type="component" value="Unassembled WGS sequence"/>
</dbReference>
<feature type="transmembrane region" description="Helical" evidence="9">
    <location>
        <begin position="65"/>
        <end position="84"/>
    </location>
</feature>
<evidence type="ECO:0000313" key="12">
    <source>
        <dbReference type="Proteomes" id="UP000003277"/>
    </source>
</evidence>
<keyword evidence="3 9" id="KW-0813">Transport</keyword>
<dbReference type="InterPro" id="IPR035906">
    <property type="entry name" value="MetI-like_sf"/>
</dbReference>
<dbReference type="OrthoDB" id="9787841at2"/>
<dbReference type="RefSeq" id="WP_008859396.1">
    <property type="nucleotide sequence ID" value="NZ_JH591187.1"/>
</dbReference>
<dbReference type="GO" id="GO:0043190">
    <property type="term" value="C:ATP-binding cassette (ABC) transporter complex"/>
    <property type="evidence" value="ECO:0007669"/>
    <property type="project" value="InterPro"/>
</dbReference>
<dbReference type="GeneID" id="98911966"/>
<dbReference type="AlphaFoldDB" id="H1CZW2"/>